<accession>A0A0A8ZDQ8</accession>
<dbReference type="AlphaFoldDB" id="A0A0A8ZDQ8"/>
<reference evidence="1" key="2">
    <citation type="journal article" date="2015" name="Data Brief">
        <title>Shoot transcriptome of the giant reed, Arundo donax.</title>
        <authorList>
            <person name="Barrero R.A."/>
            <person name="Guerrero F.D."/>
            <person name="Moolhuijzen P."/>
            <person name="Goolsby J.A."/>
            <person name="Tidwell J."/>
            <person name="Bellgard S.E."/>
            <person name="Bellgard M.I."/>
        </authorList>
    </citation>
    <scope>NUCLEOTIDE SEQUENCE</scope>
    <source>
        <tissue evidence="1">Shoot tissue taken approximately 20 cm above the soil surface</tissue>
    </source>
</reference>
<dbReference type="EMBL" id="GBRH01262092">
    <property type="protein sequence ID" value="JAD35803.1"/>
    <property type="molecule type" value="Transcribed_RNA"/>
</dbReference>
<organism evidence="1">
    <name type="scientific">Arundo donax</name>
    <name type="common">Giant reed</name>
    <name type="synonym">Donax arundinaceus</name>
    <dbReference type="NCBI Taxonomy" id="35708"/>
    <lineage>
        <taxon>Eukaryota</taxon>
        <taxon>Viridiplantae</taxon>
        <taxon>Streptophyta</taxon>
        <taxon>Embryophyta</taxon>
        <taxon>Tracheophyta</taxon>
        <taxon>Spermatophyta</taxon>
        <taxon>Magnoliopsida</taxon>
        <taxon>Liliopsida</taxon>
        <taxon>Poales</taxon>
        <taxon>Poaceae</taxon>
        <taxon>PACMAD clade</taxon>
        <taxon>Arundinoideae</taxon>
        <taxon>Arundineae</taxon>
        <taxon>Arundo</taxon>
    </lineage>
</organism>
<sequence>MLPFFRIIKHDITDMQHARLQAKFQQPLSTISTKIV</sequence>
<name>A0A0A8ZDQ8_ARUDO</name>
<protein>
    <submittedName>
        <fullName evidence="1">Uncharacterized protein</fullName>
    </submittedName>
</protein>
<reference evidence="1" key="1">
    <citation type="submission" date="2014-09" db="EMBL/GenBank/DDBJ databases">
        <authorList>
            <person name="Magalhaes I.L.F."/>
            <person name="Oliveira U."/>
            <person name="Santos F.R."/>
            <person name="Vidigal T.H.D.A."/>
            <person name="Brescovit A.D."/>
            <person name="Santos A.J."/>
        </authorList>
    </citation>
    <scope>NUCLEOTIDE SEQUENCE</scope>
    <source>
        <tissue evidence="1">Shoot tissue taken approximately 20 cm above the soil surface</tissue>
    </source>
</reference>
<proteinExistence type="predicted"/>
<evidence type="ECO:0000313" key="1">
    <source>
        <dbReference type="EMBL" id="JAD35803.1"/>
    </source>
</evidence>